<feature type="transmembrane region" description="Helical" evidence="1">
    <location>
        <begin position="89"/>
        <end position="111"/>
    </location>
</feature>
<feature type="transmembrane region" description="Helical" evidence="1">
    <location>
        <begin position="39"/>
        <end position="57"/>
    </location>
</feature>
<sequence length="112" mass="11324">MAHMSGNPQVQAHSHAAPRRNVVSALINTDGHAHPLQNTLTGIAFILGAISIATCAFRGLHMVASWSGLAGVLTAAYAQYISATTAERFIIVIAGGASAVGLGIGLAHGGLI</sequence>
<dbReference type="EMBL" id="JBHSQJ010000034">
    <property type="protein sequence ID" value="MFC5907485.1"/>
    <property type="molecule type" value="Genomic_DNA"/>
</dbReference>
<organism evidence="2 3">
    <name type="scientific">Streptacidiphilus monticola</name>
    <dbReference type="NCBI Taxonomy" id="2161674"/>
    <lineage>
        <taxon>Bacteria</taxon>
        <taxon>Bacillati</taxon>
        <taxon>Actinomycetota</taxon>
        <taxon>Actinomycetes</taxon>
        <taxon>Kitasatosporales</taxon>
        <taxon>Streptomycetaceae</taxon>
        <taxon>Streptacidiphilus</taxon>
    </lineage>
</organism>
<name>A0ABW1FYA6_9ACTN</name>
<proteinExistence type="predicted"/>
<keyword evidence="1" id="KW-1133">Transmembrane helix</keyword>
<dbReference type="RefSeq" id="WP_380581956.1">
    <property type="nucleotide sequence ID" value="NZ_JBHSQJ010000034.1"/>
</dbReference>
<evidence type="ECO:0000256" key="1">
    <source>
        <dbReference type="SAM" id="Phobius"/>
    </source>
</evidence>
<gene>
    <name evidence="2" type="ORF">ACFP3V_09650</name>
</gene>
<reference evidence="3" key="1">
    <citation type="journal article" date="2019" name="Int. J. Syst. Evol. Microbiol.">
        <title>The Global Catalogue of Microorganisms (GCM) 10K type strain sequencing project: providing services to taxonomists for standard genome sequencing and annotation.</title>
        <authorList>
            <consortium name="The Broad Institute Genomics Platform"/>
            <consortium name="The Broad Institute Genome Sequencing Center for Infectious Disease"/>
            <person name="Wu L."/>
            <person name="Ma J."/>
        </authorList>
    </citation>
    <scope>NUCLEOTIDE SEQUENCE [LARGE SCALE GENOMIC DNA]</scope>
    <source>
        <strain evidence="3">JCM 4816</strain>
    </source>
</reference>
<keyword evidence="3" id="KW-1185">Reference proteome</keyword>
<comment type="caution">
    <text evidence="2">The sequence shown here is derived from an EMBL/GenBank/DDBJ whole genome shotgun (WGS) entry which is preliminary data.</text>
</comment>
<keyword evidence="1" id="KW-0472">Membrane</keyword>
<protein>
    <recommendedName>
        <fullName evidence="4">Integral membrane protein</fullName>
    </recommendedName>
</protein>
<evidence type="ECO:0000313" key="3">
    <source>
        <dbReference type="Proteomes" id="UP001596174"/>
    </source>
</evidence>
<dbReference type="Proteomes" id="UP001596174">
    <property type="component" value="Unassembled WGS sequence"/>
</dbReference>
<evidence type="ECO:0008006" key="4">
    <source>
        <dbReference type="Google" id="ProtNLM"/>
    </source>
</evidence>
<keyword evidence="1" id="KW-0812">Transmembrane</keyword>
<evidence type="ECO:0000313" key="2">
    <source>
        <dbReference type="EMBL" id="MFC5907485.1"/>
    </source>
</evidence>
<accession>A0ABW1FYA6</accession>